<keyword evidence="1" id="KW-1133">Transmembrane helix</keyword>
<dbReference type="Proteomes" id="UP000228775">
    <property type="component" value="Unassembled WGS sequence"/>
</dbReference>
<evidence type="ECO:0000313" key="3">
    <source>
        <dbReference type="EMBL" id="PIU75048.1"/>
    </source>
</evidence>
<dbReference type="Pfam" id="PF18893">
    <property type="entry name" value="DUF5652"/>
    <property type="match status" value="1"/>
</dbReference>
<comment type="caution">
    <text evidence="3">The sequence shown here is derived from an EMBL/GenBank/DDBJ whole genome shotgun (WGS) entry which is preliminary data.</text>
</comment>
<gene>
    <name evidence="3" type="ORF">COS76_02835</name>
</gene>
<reference evidence="4" key="1">
    <citation type="submission" date="2017-09" db="EMBL/GenBank/DDBJ databases">
        <title>Depth-based differentiation of microbial function through sediment-hosted aquifers and enrichment of novel symbionts in the deep terrestrial subsurface.</title>
        <authorList>
            <person name="Probst A.J."/>
            <person name="Ladd B."/>
            <person name="Jarett J.K."/>
            <person name="Geller-Mcgrath D.E."/>
            <person name="Sieber C.M.K."/>
            <person name="Emerson J.B."/>
            <person name="Anantharaman K."/>
            <person name="Thomas B.C."/>
            <person name="Malmstrom R."/>
            <person name="Stieglmeier M."/>
            <person name="Klingl A."/>
            <person name="Woyke T."/>
            <person name="Ryan C.M."/>
            <person name="Banfield J.F."/>
        </authorList>
    </citation>
    <scope>NUCLEOTIDE SEQUENCE [LARGE SCALE GENOMIC DNA]</scope>
</reference>
<proteinExistence type="predicted"/>
<feature type="transmembrane region" description="Helical" evidence="1">
    <location>
        <begin position="43"/>
        <end position="64"/>
    </location>
</feature>
<dbReference type="AlphaFoldDB" id="A0A2M7AWN5"/>
<name>A0A2M7AWN5_9BACT</name>
<keyword evidence="1" id="KW-0472">Membrane</keyword>
<feature type="transmembrane region" description="Helical" evidence="1">
    <location>
        <begin position="12"/>
        <end position="37"/>
    </location>
</feature>
<protein>
    <recommendedName>
        <fullName evidence="2">DUF5652 domain-containing protein</fullName>
    </recommendedName>
</protein>
<dbReference type="InterPro" id="IPR043712">
    <property type="entry name" value="DUF5652"/>
</dbReference>
<dbReference type="EMBL" id="PEVY01000059">
    <property type="protein sequence ID" value="PIU75048.1"/>
    <property type="molecule type" value="Genomic_DNA"/>
</dbReference>
<accession>A0A2M7AWN5</accession>
<feature type="domain" description="DUF5652" evidence="2">
    <location>
        <begin position="12"/>
        <end position="70"/>
    </location>
</feature>
<evidence type="ECO:0000259" key="2">
    <source>
        <dbReference type="Pfam" id="PF18893"/>
    </source>
</evidence>
<organism evidence="3 4">
    <name type="scientific">Candidatus Portnoybacteria bacterium CG06_land_8_20_14_3_00_39_12</name>
    <dbReference type="NCBI Taxonomy" id="1974809"/>
    <lineage>
        <taxon>Bacteria</taxon>
        <taxon>Candidatus Portnoyibacteriota</taxon>
    </lineage>
</organism>
<sequence>MNPLQSLNQLFLSNPAILPILGIWSVIWKGLALWYSARNGQKFWFIPLVVVNLFGLPEIAYLLFFQKEGKWIEKIGKKRQ</sequence>
<keyword evidence="1" id="KW-0812">Transmembrane</keyword>
<evidence type="ECO:0000313" key="4">
    <source>
        <dbReference type="Proteomes" id="UP000228775"/>
    </source>
</evidence>
<evidence type="ECO:0000256" key="1">
    <source>
        <dbReference type="SAM" id="Phobius"/>
    </source>
</evidence>